<evidence type="ECO:0000256" key="8">
    <source>
        <dbReference type="ARBA" id="ARBA00023049"/>
    </source>
</evidence>
<dbReference type="InParanoid" id="G8YLB0"/>
<evidence type="ECO:0000256" key="2">
    <source>
        <dbReference type="ARBA" id="ARBA00004496"/>
    </source>
</evidence>
<dbReference type="GO" id="GO:0008237">
    <property type="term" value="F:metallopeptidase activity"/>
    <property type="evidence" value="ECO:0007669"/>
    <property type="project" value="UniProtKB-KW"/>
</dbReference>
<evidence type="ECO:0000256" key="11">
    <source>
        <dbReference type="ARBA" id="ARBA00033475"/>
    </source>
</evidence>
<protein>
    <recommendedName>
        <fullName evidence="10">Probable metalloprotease ARX1</fullName>
    </recommendedName>
    <alternativeName>
        <fullName evidence="11">Associated with ribosomal export complex protein 1</fullName>
    </alternativeName>
</protein>
<dbReference type="SUPFAM" id="SSF55920">
    <property type="entry name" value="Creatinase/aminopeptidase"/>
    <property type="match status" value="1"/>
</dbReference>
<dbReference type="GO" id="GO:0005737">
    <property type="term" value="C:cytoplasm"/>
    <property type="evidence" value="ECO:0007669"/>
    <property type="project" value="UniProtKB-SubCell"/>
</dbReference>
<accession>G8YLB0</accession>
<keyword evidence="8" id="KW-0482">Metalloprotease</keyword>
<dbReference type="FunCoup" id="G8YLB0">
    <property type="interactions" value="638"/>
</dbReference>
<dbReference type="eggNOG" id="KOG2776">
    <property type="taxonomic scope" value="Eukaryota"/>
</dbReference>
<comment type="subcellular location">
    <subcellularLocation>
        <location evidence="2">Cytoplasm</location>
    </subcellularLocation>
    <subcellularLocation>
        <location evidence="1">Nucleus</location>
    </subcellularLocation>
</comment>
<comment type="similarity">
    <text evidence="3">Belongs to the peptidase M24 family.</text>
</comment>
<dbReference type="HOGENOM" id="CLU_477525_0_0_1"/>
<dbReference type="GO" id="GO:0005634">
    <property type="term" value="C:nucleus"/>
    <property type="evidence" value="ECO:0007669"/>
    <property type="project" value="UniProtKB-SubCell"/>
</dbReference>
<dbReference type="PANTHER" id="PTHR10804:SF102">
    <property type="entry name" value="METALLOPROTEASE ARX1-RELATED"/>
    <property type="match status" value="1"/>
</dbReference>
<evidence type="ECO:0000256" key="1">
    <source>
        <dbReference type="ARBA" id="ARBA00004123"/>
    </source>
</evidence>
<dbReference type="PANTHER" id="PTHR10804">
    <property type="entry name" value="PROTEASE FAMILY M24 METHIONYL AMINOPEPTIDASE, AMINOPEPTIDASE P"/>
    <property type="match status" value="1"/>
</dbReference>
<keyword evidence="6" id="KW-0479">Metal-binding</keyword>
<dbReference type="InterPro" id="IPR047113">
    <property type="entry name" value="PA2G4/ARX1"/>
</dbReference>
<evidence type="ECO:0000256" key="9">
    <source>
        <dbReference type="ARBA" id="ARBA00023242"/>
    </source>
</evidence>
<name>G8YLB0_PICSO</name>
<evidence type="ECO:0000256" key="10">
    <source>
        <dbReference type="ARBA" id="ARBA00026155"/>
    </source>
</evidence>
<evidence type="ECO:0000256" key="7">
    <source>
        <dbReference type="ARBA" id="ARBA00022801"/>
    </source>
</evidence>
<dbReference type="InterPro" id="IPR036005">
    <property type="entry name" value="Creatinase/aminopeptidase-like"/>
</dbReference>
<evidence type="ECO:0000313" key="13">
    <source>
        <dbReference type="EMBL" id="CCE88844.1"/>
    </source>
</evidence>
<evidence type="ECO:0000313" key="14">
    <source>
        <dbReference type="Proteomes" id="UP000005222"/>
    </source>
</evidence>
<gene>
    <name evidence="13" type="primary">Piso0_001631</name>
    <name evidence="13" type="ORF">GNLVRS01_PISO0F10631g</name>
</gene>
<dbReference type="OrthoDB" id="5876363at2759"/>
<comment type="function">
    <text evidence="12">Probable metalloprotease involved in proper assembly of pre-ribosomal particles during the biogenesis of the 60S ribosomal subunit. Accompanies the pre-60S particles to the cytoplasm.</text>
</comment>
<dbReference type="Proteomes" id="UP000005222">
    <property type="component" value="Chromosome F"/>
</dbReference>
<evidence type="ECO:0000256" key="3">
    <source>
        <dbReference type="ARBA" id="ARBA00007319"/>
    </source>
</evidence>
<dbReference type="GO" id="GO:0046872">
    <property type="term" value="F:metal ion binding"/>
    <property type="evidence" value="ECO:0007669"/>
    <property type="project" value="UniProtKB-KW"/>
</dbReference>
<keyword evidence="4" id="KW-0963">Cytoplasm</keyword>
<reference evidence="13 14" key="1">
    <citation type="journal article" date="2012" name="G3 (Bethesda)">
        <title>Pichia sorbitophila, an interspecies yeast hybrid reveals early steps of genome resolution following polyploidization.</title>
        <authorList>
            <person name="Leh Louis V."/>
            <person name="Despons L."/>
            <person name="Friedrich A."/>
            <person name="Martin T."/>
            <person name="Durrens P."/>
            <person name="Casaregola S."/>
            <person name="Neuveglise C."/>
            <person name="Fairhead C."/>
            <person name="Marck C."/>
            <person name="Cruz J.A."/>
            <person name="Straub M.L."/>
            <person name="Kugler V."/>
            <person name="Sacerdot C."/>
            <person name="Uzunov Z."/>
            <person name="Thierry A."/>
            <person name="Weiss S."/>
            <person name="Bleykasten C."/>
            <person name="De Montigny J."/>
            <person name="Jacques N."/>
            <person name="Jung P."/>
            <person name="Lemaire M."/>
            <person name="Mallet S."/>
            <person name="Morel G."/>
            <person name="Richard G.F."/>
            <person name="Sarkar A."/>
            <person name="Savel G."/>
            <person name="Schacherer J."/>
            <person name="Seret M.L."/>
            <person name="Talla E."/>
            <person name="Samson G."/>
            <person name="Jubin C."/>
            <person name="Poulain J."/>
            <person name="Vacherie B."/>
            <person name="Barbe V."/>
            <person name="Pelletier E."/>
            <person name="Sherman D.J."/>
            <person name="Westhof E."/>
            <person name="Weissenbach J."/>
            <person name="Baret P.V."/>
            <person name="Wincker P."/>
            <person name="Gaillardin C."/>
            <person name="Dujon B."/>
            <person name="Souciet J.L."/>
        </authorList>
    </citation>
    <scope>NUCLEOTIDE SEQUENCE [LARGE SCALE GENOMIC DNA]</scope>
    <source>
        <strain evidence="14">ATCC MYA-4447 / BCRC 22081 / CBS 7064 / NBRC 10061 / NRRL Y-12695</strain>
    </source>
</reference>
<proteinExistence type="inferred from homology"/>
<sequence>MQLAVRQEDSDILLKERNELNEGILDRYRTAGQIAQTGLKYVISLIHDSYHLGKVEKAYTCQELCLLGDSMLSKLLSRVYNNDVREKGISQPVSIELNEIVGNFSPEIDDKALYTFTPGDILSVTLGVHIDGYTANVSHTLVIYPPGKLIGDEIKPEGPLLGTKADAICAAHIAAEAVTSLLGAAFSPEKLPEGLKTAGNKVGGEQIRRVVDAIAASFNCVVVPGSKVRRIRRFLAGQAEGIVAEKDFKGVVWYESDQEKNLLAKSNENSGASSLVGYDKQQLEKRTAHVTDSSAIPTDDFVVLPGEAYTIDIKMGSLGDFAEPGLITLEDVDEFTGTSNKDTFKCRPTVFVRDYAVNYQLKLKGARSLLGLVDKKFTVYPFKLTHASGNFPVSSASPEELSKVQKDVAANRLGLAELVNRHLMNGKHTQIARFIPLEVILNASNPTGRFGIDSSKPTLPGHEVPLPQLGISALRLKSLLKHGRGVPCARELSTVVLNSYNNSAVVQRLTGGKTAAPSWVHSDYSVSGPLKDAITGLLQLASDKRFGVHIKECSPMKNASLDAAPAQKAETMLLD</sequence>
<evidence type="ECO:0000256" key="12">
    <source>
        <dbReference type="ARBA" id="ARBA00034680"/>
    </source>
</evidence>
<dbReference type="GO" id="GO:0006508">
    <property type="term" value="P:proteolysis"/>
    <property type="evidence" value="ECO:0007669"/>
    <property type="project" value="UniProtKB-KW"/>
</dbReference>
<keyword evidence="7" id="KW-0378">Hydrolase</keyword>
<evidence type="ECO:0000256" key="6">
    <source>
        <dbReference type="ARBA" id="ARBA00022723"/>
    </source>
</evidence>
<dbReference type="Gene3D" id="3.90.230.10">
    <property type="entry name" value="Creatinase/methionine aminopeptidase superfamily"/>
    <property type="match status" value="1"/>
</dbReference>
<organism evidence="13 14">
    <name type="scientific">Pichia sorbitophila (strain ATCC MYA-4447 / BCRC 22081 / CBS 7064 / NBRC 10061 / NRRL Y-12695)</name>
    <name type="common">Hybrid yeast</name>
    <dbReference type="NCBI Taxonomy" id="559304"/>
    <lineage>
        <taxon>Eukaryota</taxon>
        <taxon>Fungi</taxon>
        <taxon>Dikarya</taxon>
        <taxon>Ascomycota</taxon>
        <taxon>Saccharomycotina</taxon>
        <taxon>Pichiomycetes</taxon>
        <taxon>Debaryomycetaceae</taxon>
        <taxon>Millerozyma</taxon>
    </lineage>
</organism>
<dbReference type="OMA" id="KPSWVHS"/>
<keyword evidence="14" id="KW-1185">Reference proteome</keyword>
<evidence type="ECO:0000256" key="4">
    <source>
        <dbReference type="ARBA" id="ARBA00022490"/>
    </source>
</evidence>
<keyword evidence="9" id="KW-0539">Nucleus</keyword>
<dbReference type="AlphaFoldDB" id="G8YLB0"/>
<evidence type="ECO:0000256" key="5">
    <source>
        <dbReference type="ARBA" id="ARBA00022670"/>
    </source>
</evidence>
<dbReference type="STRING" id="559304.G8YLB0"/>
<dbReference type="EMBL" id="FO082054">
    <property type="protein sequence ID" value="CCE88844.1"/>
    <property type="molecule type" value="Genomic_DNA"/>
</dbReference>
<keyword evidence="5" id="KW-0645">Protease</keyword>